<dbReference type="OrthoDB" id="10425350at2759"/>
<keyword evidence="3" id="KW-1185">Reference proteome</keyword>
<evidence type="ECO:0000313" key="3">
    <source>
        <dbReference type="Proteomes" id="UP000242791"/>
    </source>
</evidence>
<evidence type="ECO:0000256" key="1">
    <source>
        <dbReference type="SAM" id="MobiDB-lite"/>
    </source>
</evidence>
<dbReference type="VEuPathDB" id="FungiDB:ACJ73_03405"/>
<comment type="caution">
    <text evidence="2">The sequence shown here is derived from an EMBL/GenBank/DDBJ whole genome shotgun (WGS) entry which is preliminary data.</text>
</comment>
<dbReference type="AlphaFoldDB" id="A0A1J9QAZ8"/>
<accession>A0A1J9QAZ8</accession>
<feature type="region of interest" description="Disordered" evidence="1">
    <location>
        <begin position="19"/>
        <end position="57"/>
    </location>
</feature>
<proteinExistence type="predicted"/>
<sequence length="114" mass="13105">MVWDKQRWAPENQPQVEGWGCVVPRGSRPTFPGRQLSTSGFSQPTAERGLEGNEERRRKRNTAIQALNYCHAIQFQVAFLYETAREKEKVVRTVSNERNRKQMKASAKRVAAQS</sequence>
<feature type="compositionally biased region" description="Polar residues" evidence="1">
    <location>
        <begin position="35"/>
        <end position="45"/>
    </location>
</feature>
<reference evidence="2 3" key="1">
    <citation type="submission" date="2015-08" db="EMBL/GenBank/DDBJ databases">
        <title>Emmonsia species relationships and genome sequence.</title>
        <authorList>
            <person name="Cuomo C.A."/>
            <person name="Schwartz I.S."/>
            <person name="Kenyon C."/>
            <person name="De Hoog G.S."/>
            <person name="Govender N.P."/>
            <person name="Botha A."/>
            <person name="Moreno L."/>
            <person name="De Vries M."/>
            <person name="Munoz J.F."/>
            <person name="Stielow J.B."/>
        </authorList>
    </citation>
    <scope>NUCLEOTIDE SEQUENCE [LARGE SCALE GENOMIC DNA]</scope>
    <source>
        <strain evidence="2 3">EI222</strain>
    </source>
</reference>
<dbReference type="EMBL" id="LGTZ01000410">
    <property type="protein sequence ID" value="OJD25226.1"/>
    <property type="molecule type" value="Genomic_DNA"/>
</dbReference>
<protein>
    <submittedName>
        <fullName evidence="2">Uncharacterized protein</fullName>
    </submittedName>
</protein>
<name>A0A1J9QAZ8_9EURO</name>
<organism evidence="2 3">
    <name type="scientific">Blastomyces percursus</name>
    <dbReference type="NCBI Taxonomy" id="1658174"/>
    <lineage>
        <taxon>Eukaryota</taxon>
        <taxon>Fungi</taxon>
        <taxon>Dikarya</taxon>
        <taxon>Ascomycota</taxon>
        <taxon>Pezizomycotina</taxon>
        <taxon>Eurotiomycetes</taxon>
        <taxon>Eurotiomycetidae</taxon>
        <taxon>Onygenales</taxon>
        <taxon>Ajellomycetaceae</taxon>
        <taxon>Blastomyces</taxon>
    </lineage>
</organism>
<feature type="region of interest" description="Disordered" evidence="1">
    <location>
        <begin position="92"/>
        <end position="114"/>
    </location>
</feature>
<gene>
    <name evidence="2" type="ORF">ACJ73_03405</name>
</gene>
<dbReference type="Proteomes" id="UP000242791">
    <property type="component" value="Unassembled WGS sequence"/>
</dbReference>
<evidence type="ECO:0000313" key="2">
    <source>
        <dbReference type="EMBL" id="OJD25226.1"/>
    </source>
</evidence>